<feature type="transmembrane region" description="Helical" evidence="1">
    <location>
        <begin position="110"/>
        <end position="128"/>
    </location>
</feature>
<evidence type="ECO:0000313" key="3">
    <source>
        <dbReference type="Proteomes" id="UP000322917"/>
    </source>
</evidence>
<dbReference type="OrthoDB" id="1682170at2"/>
<dbReference type="EMBL" id="FQZD01000004">
    <property type="protein sequence ID" value="SHI34303.1"/>
    <property type="molecule type" value="Genomic_DNA"/>
</dbReference>
<name>A0A1M6ADP5_9FIRM</name>
<sequence length="129" mass="13722">MVVVDIVGLLFTVVLVGVRYPHYVLAAAMIHEAGRIAMTVFLHQHIELLVAAGAFGKTTINNQETMLAAACIAASGPLANYIVSAVVGGIEYERGGTLLNPLARLKHPFGVVNLRLAVVSFVLSMIQLL</sequence>
<keyword evidence="1" id="KW-1133">Transmembrane helix</keyword>
<protein>
    <submittedName>
        <fullName evidence="2">Uncharacterized protein</fullName>
    </submittedName>
</protein>
<proteinExistence type="predicted"/>
<organism evidence="2 3">
    <name type="scientific">Propionispora hippei DSM 15287</name>
    <dbReference type="NCBI Taxonomy" id="1123003"/>
    <lineage>
        <taxon>Bacteria</taxon>
        <taxon>Bacillati</taxon>
        <taxon>Bacillota</taxon>
        <taxon>Negativicutes</taxon>
        <taxon>Selenomonadales</taxon>
        <taxon>Sporomusaceae</taxon>
        <taxon>Propionispora</taxon>
    </lineage>
</organism>
<evidence type="ECO:0000256" key="1">
    <source>
        <dbReference type="SAM" id="Phobius"/>
    </source>
</evidence>
<accession>A0A1M6ADP5</accession>
<dbReference type="Proteomes" id="UP000322917">
    <property type="component" value="Unassembled WGS sequence"/>
</dbReference>
<keyword evidence="1" id="KW-0812">Transmembrane</keyword>
<keyword evidence="3" id="KW-1185">Reference proteome</keyword>
<dbReference type="AlphaFoldDB" id="A0A1M6ADP5"/>
<reference evidence="2 3" key="1">
    <citation type="submission" date="2016-11" db="EMBL/GenBank/DDBJ databases">
        <authorList>
            <person name="Varghese N."/>
            <person name="Submissions S."/>
        </authorList>
    </citation>
    <scope>NUCLEOTIDE SEQUENCE [LARGE SCALE GENOMIC DNA]</scope>
    <source>
        <strain evidence="2 3">DSM 15287</strain>
    </source>
</reference>
<gene>
    <name evidence="2" type="ORF">SAMN02745170_00115</name>
</gene>
<dbReference type="RefSeq" id="WP_149733057.1">
    <property type="nucleotide sequence ID" value="NZ_FQZD01000004.1"/>
</dbReference>
<evidence type="ECO:0000313" key="2">
    <source>
        <dbReference type="EMBL" id="SHI34303.1"/>
    </source>
</evidence>
<keyword evidence="1" id="KW-0472">Membrane</keyword>
<feature type="transmembrane region" description="Helical" evidence="1">
    <location>
        <begin position="67"/>
        <end position="90"/>
    </location>
</feature>